<dbReference type="InterPro" id="IPR027417">
    <property type="entry name" value="P-loop_NTPase"/>
</dbReference>
<keyword evidence="2" id="KW-1185">Reference proteome</keyword>
<dbReference type="Gene3D" id="3.40.50.300">
    <property type="entry name" value="P-loop containing nucleotide triphosphate hydrolases"/>
    <property type="match status" value="1"/>
</dbReference>
<protein>
    <submittedName>
        <fullName evidence="1">Uncharacterized protein</fullName>
    </submittedName>
</protein>
<feature type="non-terminal residue" evidence="1">
    <location>
        <position position="1"/>
    </location>
</feature>
<evidence type="ECO:0000313" key="2">
    <source>
        <dbReference type="Proteomes" id="UP001374535"/>
    </source>
</evidence>
<dbReference type="Proteomes" id="UP001374535">
    <property type="component" value="Chromosome 6"/>
</dbReference>
<evidence type="ECO:0000313" key="1">
    <source>
        <dbReference type="EMBL" id="WVZ04621.1"/>
    </source>
</evidence>
<dbReference type="AlphaFoldDB" id="A0AAQ3RUB9"/>
<accession>A0AAQ3RUB9</accession>
<sequence length="108" mass="11858">QGYAEKEGLPFIETSVLETTNVEKASQTIISEIYGIISNKSLSSIPHPASSNVKEGKTITVRNSQSTTCCTSSCIRGFRYKFWPVVEFDGAITLGRNPNPELTVESDR</sequence>
<gene>
    <name evidence="1" type="ORF">V8G54_017967</name>
</gene>
<name>A0AAQ3RUB9_VIGMU</name>
<dbReference type="EMBL" id="CP144695">
    <property type="protein sequence ID" value="WVZ04621.1"/>
    <property type="molecule type" value="Genomic_DNA"/>
</dbReference>
<reference evidence="1 2" key="1">
    <citation type="journal article" date="2023" name="Life. Sci Alliance">
        <title>Evolutionary insights into 3D genome organization and epigenetic landscape of Vigna mungo.</title>
        <authorList>
            <person name="Junaid A."/>
            <person name="Singh B."/>
            <person name="Bhatia S."/>
        </authorList>
    </citation>
    <scope>NUCLEOTIDE SEQUENCE [LARGE SCALE GENOMIC DNA]</scope>
    <source>
        <strain evidence="1">Urdbean</strain>
    </source>
</reference>
<proteinExistence type="predicted"/>
<organism evidence="1 2">
    <name type="scientific">Vigna mungo</name>
    <name type="common">Black gram</name>
    <name type="synonym">Phaseolus mungo</name>
    <dbReference type="NCBI Taxonomy" id="3915"/>
    <lineage>
        <taxon>Eukaryota</taxon>
        <taxon>Viridiplantae</taxon>
        <taxon>Streptophyta</taxon>
        <taxon>Embryophyta</taxon>
        <taxon>Tracheophyta</taxon>
        <taxon>Spermatophyta</taxon>
        <taxon>Magnoliopsida</taxon>
        <taxon>eudicotyledons</taxon>
        <taxon>Gunneridae</taxon>
        <taxon>Pentapetalae</taxon>
        <taxon>rosids</taxon>
        <taxon>fabids</taxon>
        <taxon>Fabales</taxon>
        <taxon>Fabaceae</taxon>
        <taxon>Papilionoideae</taxon>
        <taxon>50 kb inversion clade</taxon>
        <taxon>NPAAA clade</taxon>
        <taxon>indigoferoid/millettioid clade</taxon>
        <taxon>Phaseoleae</taxon>
        <taxon>Vigna</taxon>
    </lineage>
</organism>